<feature type="non-terminal residue" evidence="1">
    <location>
        <position position="1"/>
    </location>
</feature>
<accession>X1CI25</accession>
<protein>
    <submittedName>
        <fullName evidence="1">Uncharacterized protein</fullName>
    </submittedName>
</protein>
<name>X1CI25_9ZZZZ</name>
<comment type="caution">
    <text evidence="1">The sequence shown here is derived from an EMBL/GenBank/DDBJ whole genome shotgun (WGS) entry which is preliminary data.</text>
</comment>
<sequence>AEVITYSTHSGTSHIQSALFGTYPDRGDWPTIYSYIDDITINNRSGEATANPMEDLRYDLLVPNATGTYSQWMGM</sequence>
<organism evidence="1">
    <name type="scientific">marine sediment metagenome</name>
    <dbReference type="NCBI Taxonomy" id="412755"/>
    <lineage>
        <taxon>unclassified sequences</taxon>
        <taxon>metagenomes</taxon>
        <taxon>ecological metagenomes</taxon>
    </lineage>
</organism>
<evidence type="ECO:0000313" key="1">
    <source>
        <dbReference type="EMBL" id="GAH07946.1"/>
    </source>
</evidence>
<dbReference type="AlphaFoldDB" id="X1CI25"/>
<reference evidence="1" key="1">
    <citation type="journal article" date="2014" name="Front. Microbiol.">
        <title>High frequency of phylogenetically diverse reductive dehalogenase-homologous genes in deep subseafloor sedimentary metagenomes.</title>
        <authorList>
            <person name="Kawai M."/>
            <person name="Futagami T."/>
            <person name="Toyoda A."/>
            <person name="Takaki Y."/>
            <person name="Nishi S."/>
            <person name="Hori S."/>
            <person name="Arai W."/>
            <person name="Tsubouchi T."/>
            <person name="Morono Y."/>
            <person name="Uchiyama I."/>
            <person name="Ito T."/>
            <person name="Fujiyama A."/>
            <person name="Inagaki F."/>
            <person name="Takami H."/>
        </authorList>
    </citation>
    <scope>NUCLEOTIDE SEQUENCE</scope>
    <source>
        <strain evidence="1">Expedition CK06-06</strain>
    </source>
</reference>
<proteinExistence type="predicted"/>
<dbReference type="EMBL" id="BART01034811">
    <property type="protein sequence ID" value="GAH07946.1"/>
    <property type="molecule type" value="Genomic_DNA"/>
</dbReference>
<gene>
    <name evidence="1" type="ORF">S01H4_59378</name>
</gene>